<evidence type="ECO:0000313" key="2">
    <source>
        <dbReference type="EMBL" id="RJL24165.1"/>
    </source>
</evidence>
<keyword evidence="3" id="KW-1185">Reference proteome</keyword>
<dbReference type="InterPro" id="IPR036291">
    <property type="entry name" value="NAD(P)-bd_dom_sf"/>
</dbReference>
<evidence type="ECO:0000313" key="3">
    <source>
        <dbReference type="Proteomes" id="UP000265768"/>
    </source>
</evidence>
<dbReference type="AlphaFoldDB" id="A0A3A4A6G5"/>
<dbReference type="InterPro" id="IPR016040">
    <property type="entry name" value="NAD(P)-bd_dom"/>
</dbReference>
<dbReference type="InterPro" id="IPR051207">
    <property type="entry name" value="ComplexI_NDUFA9_subunit"/>
</dbReference>
<dbReference type="SUPFAM" id="SSF51735">
    <property type="entry name" value="NAD(P)-binding Rossmann-fold domains"/>
    <property type="match status" value="1"/>
</dbReference>
<dbReference type="RefSeq" id="WP_119930021.1">
    <property type="nucleotide sequence ID" value="NZ_QZEY01000016.1"/>
</dbReference>
<feature type="domain" description="NAD(P)-binding" evidence="1">
    <location>
        <begin position="7"/>
        <end position="177"/>
    </location>
</feature>
<comment type="caution">
    <text evidence="2">The sequence shown here is derived from an EMBL/GenBank/DDBJ whole genome shotgun (WGS) entry which is preliminary data.</text>
</comment>
<dbReference type="PANTHER" id="PTHR12126:SF11">
    <property type="entry name" value="NADH DEHYDROGENASE [UBIQUINONE] 1 ALPHA SUBCOMPLEX SUBUNIT 9, MITOCHONDRIAL"/>
    <property type="match status" value="1"/>
</dbReference>
<dbReference type="EMBL" id="QZEY01000016">
    <property type="protein sequence ID" value="RJL24165.1"/>
    <property type="molecule type" value="Genomic_DNA"/>
</dbReference>
<gene>
    <name evidence="2" type="ORF">D5H75_30450</name>
</gene>
<sequence>MKVLVTGATGRLGSAVTPRLAAAGHEVRAMSRRARASADGVEWVAADLATGEGVAEAVSGVDAVLHLASAPYRRGYTDRVELDGTRRLAAAAREAGAGHLVYVSIIGVDRIPWGYFRSKLRAEEIVRRSGVPWSIVRAAQFHEFVERAIAAMARARVLVVDPGISGRPVDVRDVAALLERRLGTGPTGRVEDFGGPEKLSLDELARQWTRARGRRLPLLRVRVPGRLGRAFRQGLAGDGGPGGEHRGEITWRRYLEGA</sequence>
<name>A0A3A4A6G5_9ACTN</name>
<accession>A0A3A4A6G5</accession>
<protein>
    <submittedName>
        <fullName evidence="2">NAD-dependent epimerase/dehydratase family protein</fullName>
    </submittedName>
</protein>
<dbReference type="Pfam" id="PF13460">
    <property type="entry name" value="NAD_binding_10"/>
    <property type="match status" value="1"/>
</dbReference>
<proteinExistence type="predicted"/>
<dbReference type="PANTHER" id="PTHR12126">
    <property type="entry name" value="NADH-UBIQUINONE OXIDOREDUCTASE 39 KDA SUBUNIT-RELATED"/>
    <property type="match status" value="1"/>
</dbReference>
<dbReference type="Gene3D" id="3.40.50.720">
    <property type="entry name" value="NAD(P)-binding Rossmann-like Domain"/>
    <property type="match status" value="1"/>
</dbReference>
<dbReference type="Proteomes" id="UP000265768">
    <property type="component" value="Unassembled WGS sequence"/>
</dbReference>
<organism evidence="2 3">
    <name type="scientific">Bailinhaonella thermotolerans</name>
    <dbReference type="NCBI Taxonomy" id="1070861"/>
    <lineage>
        <taxon>Bacteria</taxon>
        <taxon>Bacillati</taxon>
        <taxon>Actinomycetota</taxon>
        <taxon>Actinomycetes</taxon>
        <taxon>Streptosporangiales</taxon>
        <taxon>Streptosporangiaceae</taxon>
        <taxon>Bailinhaonella</taxon>
    </lineage>
</organism>
<dbReference type="OrthoDB" id="9771302at2"/>
<evidence type="ECO:0000259" key="1">
    <source>
        <dbReference type="Pfam" id="PF13460"/>
    </source>
</evidence>
<reference evidence="2 3" key="1">
    <citation type="submission" date="2018-09" db="EMBL/GenBank/DDBJ databases">
        <title>YIM 75507 draft genome.</title>
        <authorList>
            <person name="Tang S."/>
            <person name="Feng Y."/>
        </authorList>
    </citation>
    <scope>NUCLEOTIDE SEQUENCE [LARGE SCALE GENOMIC DNA]</scope>
    <source>
        <strain evidence="2 3">YIM 75507</strain>
    </source>
</reference>
<dbReference type="GO" id="GO:0044877">
    <property type="term" value="F:protein-containing complex binding"/>
    <property type="evidence" value="ECO:0007669"/>
    <property type="project" value="TreeGrafter"/>
</dbReference>